<evidence type="ECO:0000256" key="1">
    <source>
        <dbReference type="SAM" id="Phobius"/>
    </source>
</evidence>
<name>A0ABP8I5B4_9BURK</name>
<evidence type="ECO:0008006" key="4">
    <source>
        <dbReference type="Google" id="ProtNLM"/>
    </source>
</evidence>
<keyword evidence="1" id="KW-0472">Membrane</keyword>
<evidence type="ECO:0000313" key="2">
    <source>
        <dbReference type="EMBL" id="GAA4351401.1"/>
    </source>
</evidence>
<accession>A0ABP8I5B4</accession>
<gene>
    <name evidence="2" type="ORF">GCM10023165_39550</name>
</gene>
<reference evidence="3" key="1">
    <citation type="journal article" date="2019" name="Int. J. Syst. Evol. Microbiol.">
        <title>The Global Catalogue of Microorganisms (GCM) 10K type strain sequencing project: providing services to taxonomists for standard genome sequencing and annotation.</title>
        <authorList>
            <consortium name="The Broad Institute Genomics Platform"/>
            <consortium name="The Broad Institute Genome Sequencing Center for Infectious Disease"/>
            <person name="Wu L."/>
            <person name="Ma J."/>
        </authorList>
    </citation>
    <scope>NUCLEOTIDE SEQUENCE [LARGE SCALE GENOMIC DNA]</scope>
    <source>
        <strain evidence="3">JCM 17804</strain>
    </source>
</reference>
<keyword evidence="1" id="KW-0812">Transmembrane</keyword>
<proteinExistence type="predicted"/>
<dbReference type="SUPFAM" id="SSF103473">
    <property type="entry name" value="MFS general substrate transporter"/>
    <property type="match status" value="1"/>
</dbReference>
<protein>
    <recommendedName>
        <fullName evidence="4">MFS transporter</fullName>
    </recommendedName>
</protein>
<keyword evidence="1" id="KW-1133">Transmembrane helix</keyword>
<dbReference type="Proteomes" id="UP001500975">
    <property type="component" value="Unassembled WGS sequence"/>
</dbReference>
<dbReference type="InterPro" id="IPR036259">
    <property type="entry name" value="MFS_trans_sf"/>
</dbReference>
<comment type="caution">
    <text evidence="2">The sequence shown here is derived from an EMBL/GenBank/DDBJ whole genome shotgun (WGS) entry which is preliminary data.</text>
</comment>
<feature type="transmembrane region" description="Helical" evidence="1">
    <location>
        <begin position="26"/>
        <end position="47"/>
    </location>
</feature>
<sequence>MISNLAGFGAPYLMGLIKNATGKVSAGLYLVAAVELLAAVLVITLIARNTGRK</sequence>
<keyword evidence="3" id="KW-1185">Reference proteome</keyword>
<evidence type="ECO:0000313" key="3">
    <source>
        <dbReference type="Proteomes" id="UP001500975"/>
    </source>
</evidence>
<dbReference type="EMBL" id="BAABGJ010000075">
    <property type="protein sequence ID" value="GAA4351401.1"/>
    <property type="molecule type" value="Genomic_DNA"/>
</dbReference>
<organism evidence="2 3">
    <name type="scientific">Variovorax defluvii</name>
    <dbReference type="NCBI Taxonomy" id="913761"/>
    <lineage>
        <taxon>Bacteria</taxon>
        <taxon>Pseudomonadati</taxon>
        <taxon>Pseudomonadota</taxon>
        <taxon>Betaproteobacteria</taxon>
        <taxon>Burkholderiales</taxon>
        <taxon>Comamonadaceae</taxon>
        <taxon>Variovorax</taxon>
    </lineage>
</organism>